<comment type="catalytic activity">
    <reaction evidence="1">
        <text>ATP + protein L-histidine = ADP + protein N-phospho-L-histidine.</text>
        <dbReference type="EC" id="2.7.13.3"/>
    </reaction>
</comment>
<dbReference type="PRINTS" id="PR00344">
    <property type="entry name" value="BCTRLSENSOR"/>
</dbReference>
<dbReference type="Gene3D" id="3.30.565.10">
    <property type="entry name" value="Histidine kinase-like ATPase, C-terminal domain"/>
    <property type="match status" value="1"/>
</dbReference>
<evidence type="ECO:0000313" key="5">
    <source>
        <dbReference type="EMBL" id="MDO3382154.1"/>
    </source>
</evidence>
<dbReference type="EMBL" id="JAULRT010000052">
    <property type="protein sequence ID" value="MDO3382154.1"/>
    <property type="molecule type" value="Genomic_DNA"/>
</dbReference>
<keyword evidence="3" id="KW-1133">Transmembrane helix</keyword>
<keyword evidence="3" id="KW-0812">Transmembrane</keyword>
<dbReference type="SMART" id="SM00387">
    <property type="entry name" value="HATPase_c"/>
    <property type="match status" value="1"/>
</dbReference>
<feature type="transmembrane region" description="Helical" evidence="3">
    <location>
        <begin position="12"/>
        <end position="33"/>
    </location>
</feature>
<comment type="caution">
    <text evidence="5">The sequence shown here is derived from an EMBL/GenBank/DDBJ whole genome shotgun (WGS) entry which is preliminary data.</text>
</comment>
<feature type="transmembrane region" description="Helical" evidence="3">
    <location>
        <begin position="39"/>
        <end position="61"/>
    </location>
</feature>
<sequence>MHGNWRFDTLRLRLFVVVAVSLLLALAAMALVWTLSNSLLLALLLGSALGLLLAFVSVGGLSARLKRGLVGLDHGLLNALDTDYSASIGTCGVTEIDQIASRYNALVDTLRRERQTVYQRELLLDTVIEHSAICVLIADQNDRVIFSNHLARQWLSAGSAINGLLLHEALARVPSLSQAIAQRQNGIVSLAPDASALFHLSCGSFVLNASRHTLVMLREMTHVLNRQEASAWKKVIRVISHELNNSLAPISSLAHSGHLMLQKRQYDSLPEVFVTLVERSRYLAEFVGRYAAIAKLPAPNKSAVEWPLFYQSLRDGYPFALQGPLPSAPGYFDRAQIHQVLQNLLKNAQESGSATEHIELEVYSGADACRLSVRDRGSGMSSAQLEQALLPFYSTKPGGSGTGLSLCREIVEANGGTLTLNNREEGGLSVVVYLPPAPRA</sequence>
<accession>A0ABT8TDG9</accession>
<proteinExistence type="predicted"/>
<dbReference type="RefSeq" id="WP_302712314.1">
    <property type="nucleotide sequence ID" value="NZ_JAULRT010000052.1"/>
</dbReference>
<name>A0ABT8TDG9_9GAMM</name>
<organism evidence="5 6">
    <name type="scientific">Gilvimarinus algae</name>
    <dbReference type="NCBI Taxonomy" id="3058037"/>
    <lineage>
        <taxon>Bacteria</taxon>
        <taxon>Pseudomonadati</taxon>
        <taxon>Pseudomonadota</taxon>
        <taxon>Gammaproteobacteria</taxon>
        <taxon>Cellvibrionales</taxon>
        <taxon>Cellvibrionaceae</taxon>
        <taxon>Gilvimarinus</taxon>
    </lineage>
</organism>
<feature type="domain" description="Histidine kinase" evidence="4">
    <location>
        <begin position="238"/>
        <end position="438"/>
    </location>
</feature>
<dbReference type="PROSITE" id="PS50109">
    <property type="entry name" value="HIS_KIN"/>
    <property type="match status" value="1"/>
</dbReference>
<dbReference type="InterPro" id="IPR004358">
    <property type="entry name" value="Sig_transdc_His_kin-like_C"/>
</dbReference>
<dbReference type="GO" id="GO:0016301">
    <property type="term" value="F:kinase activity"/>
    <property type="evidence" value="ECO:0007669"/>
    <property type="project" value="UniProtKB-KW"/>
</dbReference>
<dbReference type="SUPFAM" id="SSF55874">
    <property type="entry name" value="ATPase domain of HSP90 chaperone/DNA topoisomerase II/histidine kinase"/>
    <property type="match status" value="1"/>
</dbReference>
<keyword evidence="5" id="KW-0808">Transferase</keyword>
<evidence type="ECO:0000256" key="3">
    <source>
        <dbReference type="SAM" id="Phobius"/>
    </source>
</evidence>
<evidence type="ECO:0000259" key="4">
    <source>
        <dbReference type="PROSITE" id="PS50109"/>
    </source>
</evidence>
<dbReference type="InterPro" id="IPR003594">
    <property type="entry name" value="HATPase_dom"/>
</dbReference>
<dbReference type="PANTHER" id="PTHR43065:SF51">
    <property type="entry name" value="HISTIDINE KINASE"/>
    <property type="match status" value="1"/>
</dbReference>
<keyword evidence="5" id="KW-0418">Kinase</keyword>
<keyword evidence="6" id="KW-1185">Reference proteome</keyword>
<reference evidence="5" key="1">
    <citation type="submission" date="2023-07" db="EMBL/GenBank/DDBJ databases">
        <title>Gilvimarinus algae sp. nov., isolated from the surface of Kelp.</title>
        <authorList>
            <person name="Sun Y.Y."/>
            <person name="Gong Y."/>
            <person name="Du Z.J."/>
        </authorList>
    </citation>
    <scope>NUCLEOTIDE SEQUENCE</scope>
    <source>
        <strain evidence="5">SDUM040014</strain>
    </source>
</reference>
<evidence type="ECO:0000313" key="6">
    <source>
        <dbReference type="Proteomes" id="UP001168380"/>
    </source>
</evidence>
<evidence type="ECO:0000256" key="1">
    <source>
        <dbReference type="ARBA" id="ARBA00000085"/>
    </source>
</evidence>
<protein>
    <recommendedName>
        <fullName evidence="2">histidine kinase</fullName>
        <ecNumber evidence="2">2.7.13.3</ecNumber>
    </recommendedName>
</protein>
<dbReference type="EC" id="2.7.13.3" evidence="2"/>
<keyword evidence="3" id="KW-0472">Membrane</keyword>
<gene>
    <name evidence="5" type="ORF">QWI16_08195</name>
</gene>
<dbReference type="Pfam" id="PF02518">
    <property type="entry name" value="HATPase_c"/>
    <property type="match status" value="1"/>
</dbReference>
<dbReference type="InterPro" id="IPR036890">
    <property type="entry name" value="HATPase_C_sf"/>
</dbReference>
<dbReference type="PANTHER" id="PTHR43065">
    <property type="entry name" value="SENSOR HISTIDINE KINASE"/>
    <property type="match status" value="1"/>
</dbReference>
<dbReference type="InterPro" id="IPR005467">
    <property type="entry name" value="His_kinase_dom"/>
</dbReference>
<evidence type="ECO:0000256" key="2">
    <source>
        <dbReference type="ARBA" id="ARBA00012438"/>
    </source>
</evidence>
<dbReference type="Proteomes" id="UP001168380">
    <property type="component" value="Unassembled WGS sequence"/>
</dbReference>